<dbReference type="InterPro" id="IPR050312">
    <property type="entry name" value="IolE/XylAMocC-like"/>
</dbReference>
<dbReference type="PROSITE" id="PS51318">
    <property type="entry name" value="TAT"/>
    <property type="match status" value="1"/>
</dbReference>
<dbReference type="Gene3D" id="3.20.20.150">
    <property type="entry name" value="Divalent-metal-dependent TIM barrel enzymes"/>
    <property type="match status" value="1"/>
</dbReference>
<evidence type="ECO:0000259" key="1">
    <source>
        <dbReference type="Pfam" id="PF01261"/>
    </source>
</evidence>
<organism evidence="2 3">
    <name type="scientific">Phytoactinopolyspora mesophila</name>
    <dbReference type="NCBI Taxonomy" id="2650750"/>
    <lineage>
        <taxon>Bacteria</taxon>
        <taxon>Bacillati</taxon>
        <taxon>Actinomycetota</taxon>
        <taxon>Actinomycetes</taxon>
        <taxon>Jiangellales</taxon>
        <taxon>Jiangellaceae</taxon>
        <taxon>Phytoactinopolyspora</taxon>
    </lineage>
</organism>
<protein>
    <submittedName>
        <fullName evidence="2">TIM barrel protein</fullName>
    </submittedName>
</protein>
<evidence type="ECO:0000313" key="2">
    <source>
        <dbReference type="EMBL" id="NDL59532.1"/>
    </source>
</evidence>
<proteinExistence type="predicted"/>
<name>A0A7K3M9A3_9ACTN</name>
<dbReference type="Pfam" id="PF01261">
    <property type="entry name" value="AP_endonuc_2"/>
    <property type="match status" value="1"/>
</dbReference>
<dbReference type="AlphaFoldDB" id="A0A7K3M9A3"/>
<dbReference type="SUPFAM" id="SSF51658">
    <property type="entry name" value="Xylose isomerase-like"/>
    <property type="match status" value="1"/>
</dbReference>
<dbReference type="InterPro" id="IPR013022">
    <property type="entry name" value="Xyl_isomerase-like_TIM-brl"/>
</dbReference>
<dbReference type="EMBL" id="WLZY01000008">
    <property type="protein sequence ID" value="NDL59532.1"/>
    <property type="molecule type" value="Genomic_DNA"/>
</dbReference>
<dbReference type="PANTHER" id="PTHR12110">
    <property type="entry name" value="HYDROXYPYRUVATE ISOMERASE"/>
    <property type="match status" value="1"/>
</dbReference>
<comment type="caution">
    <text evidence="2">The sequence shown here is derived from an EMBL/GenBank/DDBJ whole genome shotgun (WGS) entry which is preliminary data.</text>
</comment>
<dbReference type="InterPro" id="IPR036237">
    <property type="entry name" value="Xyl_isomerase-like_sf"/>
</dbReference>
<sequence>MARPEINRRQFLSAVAGTTAAVSTATIASSLSASAAPRARLIPRGRIGIQLFTIRNLVSELGFRAVFEELSRMGYRHVEFAGYTSSAEPGITPARIRQLLDDNGLNGIGGHRGINDFRNNMEAELDIAETLGLPYIGTANEPVSPGNRTVAGYKAAAEEFNGFGAAAAARGLKWYHHNHHNEFRFAADDPGVRLYDLLLSETDPKLVYLEMDIYWAYAGQHIAPGFEPVEYVKANPRRYPLFHAKDGASNPDNPNGYDIVEFGAGDIDFASFYRELRAVGAYISLWEQDNAPGTPPELGGAFGAAERSYEAMSTLRG</sequence>
<reference evidence="2 3" key="1">
    <citation type="submission" date="2019-11" db="EMBL/GenBank/DDBJ databases">
        <authorList>
            <person name="Li X.-J."/>
            <person name="Feng X.-M."/>
        </authorList>
    </citation>
    <scope>NUCLEOTIDE SEQUENCE [LARGE SCALE GENOMIC DNA]</scope>
    <source>
        <strain evidence="2 3">XMNu-373</strain>
    </source>
</reference>
<keyword evidence="3" id="KW-1185">Reference proteome</keyword>
<feature type="domain" description="Xylose isomerase-like TIM barrel" evidence="1">
    <location>
        <begin position="67"/>
        <end position="281"/>
    </location>
</feature>
<gene>
    <name evidence="2" type="ORF">F7O44_20900</name>
</gene>
<dbReference type="InterPro" id="IPR006311">
    <property type="entry name" value="TAT_signal"/>
</dbReference>
<dbReference type="PANTHER" id="PTHR12110:SF41">
    <property type="entry name" value="INOSOSE DEHYDRATASE"/>
    <property type="match status" value="1"/>
</dbReference>
<evidence type="ECO:0000313" key="3">
    <source>
        <dbReference type="Proteomes" id="UP000460435"/>
    </source>
</evidence>
<accession>A0A7K3M9A3</accession>
<dbReference type="Proteomes" id="UP000460435">
    <property type="component" value="Unassembled WGS sequence"/>
</dbReference>